<dbReference type="AlphaFoldDB" id="A0A087UFV4"/>
<sequence>MPSRRLQIRSSAIVLFFSFSEFRIYVLFELLRGM</sequence>
<name>A0A087UFV4_STEMI</name>
<dbReference type="Proteomes" id="UP000054359">
    <property type="component" value="Unassembled WGS sequence"/>
</dbReference>
<protein>
    <submittedName>
        <fullName evidence="1">Uncharacterized protein</fullName>
    </submittedName>
</protein>
<gene>
    <name evidence="1" type="ORF">X975_26626</name>
</gene>
<keyword evidence="2" id="KW-1185">Reference proteome</keyword>
<evidence type="ECO:0000313" key="2">
    <source>
        <dbReference type="Proteomes" id="UP000054359"/>
    </source>
</evidence>
<accession>A0A087UFV4</accession>
<reference evidence="1 2" key="1">
    <citation type="submission" date="2013-11" db="EMBL/GenBank/DDBJ databases">
        <title>Genome sequencing of Stegodyphus mimosarum.</title>
        <authorList>
            <person name="Bechsgaard J."/>
        </authorList>
    </citation>
    <scope>NUCLEOTIDE SEQUENCE [LARGE SCALE GENOMIC DNA]</scope>
</reference>
<dbReference type="EMBL" id="KK119628">
    <property type="protein sequence ID" value="KFM76243.1"/>
    <property type="molecule type" value="Genomic_DNA"/>
</dbReference>
<evidence type="ECO:0000313" key="1">
    <source>
        <dbReference type="EMBL" id="KFM76243.1"/>
    </source>
</evidence>
<organism evidence="1 2">
    <name type="scientific">Stegodyphus mimosarum</name>
    <name type="common">African social velvet spider</name>
    <dbReference type="NCBI Taxonomy" id="407821"/>
    <lineage>
        <taxon>Eukaryota</taxon>
        <taxon>Metazoa</taxon>
        <taxon>Ecdysozoa</taxon>
        <taxon>Arthropoda</taxon>
        <taxon>Chelicerata</taxon>
        <taxon>Arachnida</taxon>
        <taxon>Araneae</taxon>
        <taxon>Araneomorphae</taxon>
        <taxon>Entelegynae</taxon>
        <taxon>Eresoidea</taxon>
        <taxon>Eresidae</taxon>
        <taxon>Stegodyphus</taxon>
    </lineage>
</organism>
<proteinExistence type="predicted"/>
<feature type="non-terminal residue" evidence="1">
    <location>
        <position position="34"/>
    </location>
</feature>